<dbReference type="RefSeq" id="WP_057482552.1">
    <property type="nucleotide sequence ID" value="NZ_BMWR01000004.1"/>
</dbReference>
<dbReference type="GO" id="GO:0043565">
    <property type="term" value="F:sequence-specific DNA binding"/>
    <property type="evidence" value="ECO:0007669"/>
    <property type="project" value="InterPro"/>
</dbReference>
<dbReference type="PANTHER" id="PTHR47893">
    <property type="entry name" value="REGULATORY PROTEIN PCHR"/>
    <property type="match status" value="1"/>
</dbReference>
<dbReference type="STRING" id="270918.APR42_09015"/>
<dbReference type="InterPro" id="IPR018062">
    <property type="entry name" value="HTH_AraC-typ_CS"/>
</dbReference>
<evidence type="ECO:0000259" key="4">
    <source>
        <dbReference type="PROSITE" id="PS01124"/>
    </source>
</evidence>
<evidence type="ECO:0000256" key="3">
    <source>
        <dbReference type="ARBA" id="ARBA00023163"/>
    </source>
</evidence>
<organism evidence="5 6">
    <name type="scientific">Salegentibacter mishustinae</name>
    <dbReference type="NCBI Taxonomy" id="270918"/>
    <lineage>
        <taxon>Bacteria</taxon>
        <taxon>Pseudomonadati</taxon>
        <taxon>Bacteroidota</taxon>
        <taxon>Flavobacteriia</taxon>
        <taxon>Flavobacteriales</taxon>
        <taxon>Flavobacteriaceae</taxon>
        <taxon>Salegentibacter</taxon>
    </lineage>
</organism>
<gene>
    <name evidence="5" type="ORF">APR42_09015</name>
</gene>
<dbReference type="AlphaFoldDB" id="A0A0Q9Z4Q6"/>
<dbReference type="Gene3D" id="1.10.10.60">
    <property type="entry name" value="Homeodomain-like"/>
    <property type="match status" value="1"/>
</dbReference>
<evidence type="ECO:0000313" key="6">
    <source>
        <dbReference type="Proteomes" id="UP000051643"/>
    </source>
</evidence>
<feature type="domain" description="HTH araC/xylS-type" evidence="4">
    <location>
        <begin position="228"/>
        <end position="324"/>
    </location>
</feature>
<proteinExistence type="predicted"/>
<dbReference type="InterPro" id="IPR018060">
    <property type="entry name" value="HTH_AraC"/>
</dbReference>
<dbReference type="InterPro" id="IPR053142">
    <property type="entry name" value="PchR_regulatory_protein"/>
</dbReference>
<dbReference type="Proteomes" id="UP000051643">
    <property type="component" value="Unassembled WGS sequence"/>
</dbReference>
<dbReference type="PROSITE" id="PS00041">
    <property type="entry name" value="HTH_ARAC_FAMILY_1"/>
    <property type="match status" value="1"/>
</dbReference>
<keyword evidence="1" id="KW-0805">Transcription regulation</keyword>
<keyword evidence="3" id="KW-0804">Transcription</keyword>
<dbReference type="EMBL" id="LKTP01000034">
    <property type="protein sequence ID" value="KRG27878.1"/>
    <property type="molecule type" value="Genomic_DNA"/>
</dbReference>
<protein>
    <recommendedName>
        <fullName evidence="4">HTH araC/xylS-type domain-containing protein</fullName>
    </recommendedName>
</protein>
<evidence type="ECO:0000256" key="2">
    <source>
        <dbReference type="ARBA" id="ARBA00023125"/>
    </source>
</evidence>
<name>A0A0Q9Z4Q6_9FLAO</name>
<dbReference type="SMART" id="SM00342">
    <property type="entry name" value="HTH_ARAC"/>
    <property type="match status" value="1"/>
</dbReference>
<dbReference type="Pfam" id="PF12833">
    <property type="entry name" value="HTH_18"/>
    <property type="match status" value="1"/>
</dbReference>
<keyword evidence="6" id="KW-1185">Reference proteome</keyword>
<sequence length="324" mass="37975">MYIESKLEEIDEALFSVDPSEVRDPNILQEKIAGPTYSWLKAKTKIQFTKGLFIVDTYFENDRDLTDIFSISGEYIQISYLGKGDSHLMCAKESKPVGIGCVNCCYNRNTITTIKMPANSPTHYQALFLSKEYYLQLLKDEAWVANNSFYKNIMEGEFLEWGTCKYPIDYNLYHIFNEVTRGDWKRDFKKYYLDLRLKEIFLSLHLCQEELERATFKGINDENLEKIKTAHAYLIEHFKNPPTIKELARIVLLNELQLKRDFKKMYGKTIRSFIIELRMEKAKSLLGKHTVSEMAEILGYRSVPHFINTFKKCYGYTPKQGLNQ</sequence>
<reference evidence="5" key="1">
    <citation type="submission" date="2015-10" db="EMBL/GenBank/DDBJ databases">
        <title>Draft genome sequence of Salegentibacter mishustinae KCTC 12263.</title>
        <authorList>
            <person name="Lin W."/>
            <person name="Zheng Q."/>
        </authorList>
    </citation>
    <scope>NUCLEOTIDE SEQUENCE [LARGE SCALE GENOMIC DNA]</scope>
    <source>
        <strain evidence="5">KCTC 12263</strain>
    </source>
</reference>
<keyword evidence="2" id="KW-0238">DNA-binding</keyword>
<dbReference type="OrthoDB" id="799767at2"/>
<dbReference type="SUPFAM" id="SSF46689">
    <property type="entry name" value="Homeodomain-like"/>
    <property type="match status" value="2"/>
</dbReference>
<accession>A0A0Q9Z4Q6</accession>
<comment type="caution">
    <text evidence="5">The sequence shown here is derived from an EMBL/GenBank/DDBJ whole genome shotgun (WGS) entry which is preliminary data.</text>
</comment>
<dbReference type="PANTHER" id="PTHR47893:SF1">
    <property type="entry name" value="REGULATORY PROTEIN PCHR"/>
    <property type="match status" value="1"/>
</dbReference>
<evidence type="ECO:0000313" key="5">
    <source>
        <dbReference type="EMBL" id="KRG27878.1"/>
    </source>
</evidence>
<dbReference type="InterPro" id="IPR009057">
    <property type="entry name" value="Homeodomain-like_sf"/>
</dbReference>
<dbReference type="PROSITE" id="PS01124">
    <property type="entry name" value="HTH_ARAC_FAMILY_2"/>
    <property type="match status" value="1"/>
</dbReference>
<evidence type="ECO:0000256" key="1">
    <source>
        <dbReference type="ARBA" id="ARBA00023015"/>
    </source>
</evidence>
<dbReference type="GO" id="GO:0003700">
    <property type="term" value="F:DNA-binding transcription factor activity"/>
    <property type="evidence" value="ECO:0007669"/>
    <property type="project" value="InterPro"/>
</dbReference>